<dbReference type="GO" id="GO:0071949">
    <property type="term" value="F:FAD binding"/>
    <property type="evidence" value="ECO:0007669"/>
    <property type="project" value="InterPro"/>
</dbReference>
<reference evidence="9 10" key="1">
    <citation type="submission" date="2014-12" db="EMBL/GenBank/DDBJ databases">
        <title>Denitrispirillum autotrophicum gen. nov., sp. nov., Denitrifying, Facultatively Autotrophic Bacteria Isolated from Rice Paddy Soil.</title>
        <authorList>
            <person name="Ishii S."/>
            <person name="Ashida N."/>
            <person name="Ohno H."/>
            <person name="Otsuka S."/>
            <person name="Yokota A."/>
            <person name="Senoo K."/>
        </authorList>
    </citation>
    <scope>NUCLEOTIDE SEQUENCE [LARGE SCALE GENOMIC DNA]</scope>
    <source>
        <strain evidence="9 10">TSA66</strain>
    </source>
</reference>
<dbReference type="Gene3D" id="1.10.45.10">
    <property type="entry name" value="Vanillyl-alcohol Oxidase, Chain A, domain 4"/>
    <property type="match status" value="1"/>
</dbReference>
<keyword evidence="10" id="KW-1185">Reference proteome</keyword>
<dbReference type="InterPro" id="IPR004113">
    <property type="entry name" value="FAD-bd_oxidored_4_C"/>
</dbReference>
<dbReference type="Pfam" id="PF02754">
    <property type="entry name" value="CCG"/>
    <property type="match status" value="1"/>
</dbReference>
<dbReference type="SUPFAM" id="SSF46548">
    <property type="entry name" value="alpha-helical ferredoxin"/>
    <property type="match status" value="1"/>
</dbReference>
<dbReference type="RefSeq" id="WP_040038858.1">
    <property type="nucleotide sequence ID" value="NZ_JWJG01000028.1"/>
</dbReference>
<dbReference type="Gene3D" id="3.30.465.10">
    <property type="match status" value="1"/>
</dbReference>
<keyword evidence="5" id="KW-0560">Oxidoreductase</keyword>
<dbReference type="InterPro" id="IPR016171">
    <property type="entry name" value="Vanillyl_alc_oxidase_C-sub2"/>
</dbReference>
<dbReference type="InterPro" id="IPR006094">
    <property type="entry name" value="Oxid_FAD_bind_N"/>
</dbReference>
<accession>A0A0C2BJ01</accession>
<dbReference type="InterPro" id="IPR036318">
    <property type="entry name" value="FAD-bd_PCMH-like_sf"/>
</dbReference>
<dbReference type="GO" id="GO:0004458">
    <property type="term" value="F:D-lactate dehydrogenase (cytochrome) activity"/>
    <property type="evidence" value="ECO:0007669"/>
    <property type="project" value="TreeGrafter"/>
</dbReference>
<dbReference type="SUPFAM" id="SSF55103">
    <property type="entry name" value="FAD-linked oxidases, C-terminal domain"/>
    <property type="match status" value="1"/>
</dbReference>
<protein>
    <submittedName>
        <fullName evidence="9">Dimethylmenaquinone methyltransferase</fullName>
    </submittedName>
</protein>
<dbReference type="Pfam" id="PF01565">
    <property type="entry name" value="FAD_binding_4"/>
    <property type="match status" value="1"/>
</dbReference>
<keyword evidence="9" id="KW-0489">Methyltransferase</keyword>
<dbReference type="PROSITE" id="PS00198">
    <property type="entry name" value="4FE4S_FER_1"/>
    <property type="match status" value="1"/>
</dbReference>
<dbReference type="InterPro" id="IPR016166">
    <property type="entry name" value="FAD-bd_PCMH"/>
</dbReference>
<evidence type="ECO:0000256" key="2">
    <source>
        <dbReference type="ARBA" id="ARBA00022630"/>
    </source>
</evidence>
<keyword evidence="3" id="KW-0479">Metal-binding</keyword>
<keyword evidence="4" id="KW-0274">FAD</keyword>
<name>A0A0C2BJ01_9BURK</name>
<dbReference type="InterPro" id="IPR017900">
    <property type="entry name" value="4Fe4S_Fe_S_CS"/>
</dbReference>
<evidence type="ECO:0000256" key="4">
    <source>
        <dbReference type="ARBA" id="ARBA00022827"/>
    </source>
</evidence>
<evidence type="ECO:0000256" key="5">
    <source>
        <dbReference type="ARBA" id="ARBA00023002"/>
    </source>
</evidence>
<dbReference type="Proteomes" id="UP000031572">
    <property type="component" value="Unassembled WGS sequence"/>
</dbReference>
<keyword evidence="6" id="KW-0408">Iron</keyword>
<dbReference type="GO" id="GO:0046872">
    <property type="term" value="F:metal ion binding"/>
    <property type="evidence" value="ECO:0007669"/>
    <property type="project" value="UniProtKB-KW"/>
</dbReference>
<dbReference type="PANTHER" id="PTHR11748:SF119">
    <property type="entry name" value="D-2-HYDROXYGLUTARATE DEHYDROGENASE"/>
    <property type="match status" value="1"/>
</dbReference>
<dbReference type="PANTHER" id="PTHR11748">
    <property type="entry name" value="D-LACTATE DEHYDROGENASE"/>
    <property type="match status" value="1"/>
</dbReference>
<dbReference type="GO" id="GO:0032259">
    <property type="term" value="P:methylation"/>
    <property type="evidence" value="ECO:0007669"/>
    <property type="project" value="UniProtKB-KW"/>
</dbReference>
<dbReference type="InterPro" id="IPR016164">
    <property type="entry name" value="FAD-linked_Oxase-like_C"/>
</dbReference>
<dbReference type="GO" id="GO:1903457">
    <property type="term" value="P:lactate catabolic process"/>
    <property type="evidence" value="ECO:0007669"/>
    <property type="project" value="TreeGrafter"/>
</dbReference>
<evidence type="ECO:0000256" key="6">
    <source>
        <dbReference type="ARBA" id="ARBA00023004"/>
    </source>
</evidence>
<dbReference type="InterPro" id="IPR016167">
    <property type="entry name" value="FAD-bd_PCMH_sub1"/>
</dbReference>
<comment type="caution">
    <text evidence="9">The sequence shown here is derived from an EMBL/GenBank/DDBJ whole genome shotgun (WGS) entry which is preliminary data.</text>
</comment>
<dbReference type="GO" id="GO:0051536">
    <property type="term" value="F:iron-sulfur cluster binding"/>
    <property type="evidence" value="ECO:0007669"/>
    <property type="project" value="UniProtKB-KW"/>
</dbReference>
<evidence type="ECO:0000256" key="7">
    <source>
        <dbReference type="ARBA" id="ARBA00023014"/>
    </source>
</evidence>
<organism evidence="9 10">
    <name type="scientific">Noviherbaspirillum autotrophicum</name>
    <dbReference type="NCBI Taxonomy" id="709839"/>
    <lineage>
        <taxon>Bacteria</taxon>
        <taxon>Pseudomonadati</taxon>
        <taxon>Pseudomonadota</taxon>
        <taxon>Betaproteobacteria</taxon>
        <taxon>Burkholderiales</taxon>
        <taxon>Oxalobacteraceae</taxon>
        <taxon>Noviherbaspirillum</taxon>
    </lineage>
</organism>
<evidence type="ECO:0000313" key="9">
    <source>
        <dbReference type="EMBL" id="KIF79949.1"/>
    </source>
</evidence>
<dbReference type="InterPro" id="IPR004017">
    <property type="entry name" value="Cys_rich_dom"/>
</dbReference>
<evidence type="ECO:0000256" key="1">
    <source>
        <dbReference type="ARBA" id="ARBA00001974"/>
    </source>
</evidence>
<gene>
    <name evidence="9" type="ORF">TSA66_02500</name>
</gene>
<dbReference type="Pfam" id="PF02913">
    <property type="entry name" value="FAD-oxidase_C"/>
    <property type="match status" value="1"/>
</dbReference>
<proteinExistence type="predicted"/>
<dbReference type="Gene3D" id="3.30.70.2740">
    <property type="match status" value="1"/>
</dbReference>
<dbReference type="GO" id="GO:0008168">
    <property type="term" value="F:methyltransferase activity"/>
    <property type="evidence" value="ECO:0007669"/>
    <property type="project" value="UniProtKB-KW"/>
</dbReference>
<keyword evidence="2" id="KW-0285">Flavoprotein</keyword>
<dbReference type="SUPFAM" id="SSF56176">
    <property type="entry name" value="FAD-binding/transporter-associated domain-like"/>
    <property type="match status" value="1"/>
</dbReference>
<dbReference type="Gene3D" id="3.30.43.10">
    <property type="entry name" value="Uridine Diphospho-n-acetylenolpyruvylglucosamine Reductase, domain 2"/>
    <property type="match status" value="1"/>
</dbReference>
<sequence>MLRGLVDTKSSAPPLSAGFGDMKQLEAELRRSIAGEVRFDSGSRALYAADASNYRQVPIGVVIPRTIEDVIETVRLCYRYGAPVLSRGGGTSLCGQCCNVAVVMDFSKYLNRVLEVDSRTKTARVQPGCVLDDLRHAAEKQGLTFAPDPATHNHNTLGGMIGNNSCGPHSVMGGETVHNIIELDVLTYDGTRMTVGATSDEQLQEILAQPGRRGDIYAHLQKLRDRYANQIRGRFPQIPRRVSGYNLEALLPEHGFHVAQALVGSEATCVVILEAKVRLLDNPAARSLLVLGYKDVYEAGDHVPEVLRHKPIALEGMDDRLIADMTAVHLHPDNVKLLPEGGGWLLVEFGGDSKGDSDAQARRLMEALKQAEHPPSMKLFDDPPVEKMLWKVRESGLGATAHVPDKPITWEGWEDSAVPPENLGQYLRKLRALFEKYGYACDLYGHFGQGCVHTRIDFDLETADGIRTFRAFLHEAARLVVSLGGSISGEHGDGQSKAELLPIMFGDELMQAFREFKGIWDPHWKMNPGKVVGAYRADENLRLGTDYNPPVLPVHFHYPRDNGDFSRTLLRCVGVGECRKKEGTMCPSYMATREEMHSTRGRAHLLFEMVRGEVITGGWKNESVHEALDLCLSCKGCKGECPVNVDMATYKAEFMSHYYEGRLRPASAYAFGLIDRWARMASHAPGLANFLTQREPFAALAKKIVGIAPQRRITSLAGESFASWYGKHPRKQQGRRRIILWPDTFNNYFHPDTARAALEVLEHAGFDVAIPKVHLCCGRPLYEFGMLDRAKSYLERVLDVLADDIRAGTPIVGLEPACVSVFREEMPDLLARNEQAKRLREKVFLLSEFLEREADGFPFPKLERHAVVHGHCHHKSVLKMDAEVSVMNKLGLDFDLLDSGCCGMAGSFGFEKEKYAVSMQCAERVLLPAVRNAPDGTLVIADGFSCREQLLQTTDAEPLHLAQVLRMALHQQDGKH</sequence>
<evidence type="ECO:0000313" key="10">
    <source>
        <dbReference type="Proteomes" id="UP000031572"/>
    </source>
</evidence>
<evidence type="ECO:0000259" key="8">
    <source>
        <dbReference type="PROSITE" id="PS51387"/>
    </source>
</evidence>
<comment type="cofactor">
    <cofactor evidence="1">
        <name>FAD</name>
        <dbReference type="ChEBI" id="CHEBI:57692"/>
    </cofactor>
</comment>
<keyword evidence="9" id="KW-0808">Transferase</keyword>
<keyword evidence="7" id="KW-0411">Iron-sulfur</keyword>
<dbReference type="PROSITE" id="PS51387">
    <property type="entry name" value="FAD_PCMH"/>
    <property type="match status" value="1"/>
</dbReference>
<dbReference type="EMBL" id="JWJG01000028">
    <property type="protein sequence ID" value="KIF79949.1"/>
    <property type="molecule type" value="Genomic_DNA"/>
</dbReference>
<evidence type="ECO:0000256" key="3">
    <source>
        <dbReference type="ARBA" id="ARBA00022723"/>
    </source>
</evidence>
<dbReference type="AlphaFoldDB" id="A0A0C2BJ01"/>
<feature type="domain" description="FAD-binding PCMH-type" evidence="8">
    <location>
        <begin position="54"/>
        <end position="282"/>
    </location>
</feature>
<dbReference type="InterPro" id="IPR016169">
    <property type="entry name" value="FAD-bd_PCMH_sub2"/>
</dbReference>
<dbReference type="Pfam" id="PF13183">
    <property type="entry name" value="Fer4_8"/>
    <property type="match status" value="1"/>
</dbReference>
<dbReference type="InterPro" id="IPR017896">
    <property type="entry name" value="4Fe4S_Fe-S-bd"/>
</dbReference>
<dbReference type="STRING" id="709839.TSA66_02500"/>
<dbReference type="GO" id="GO:0008720">
    <property type="term" value="F:D-lactate dehydrogenase (NAD+) activity"/>
    <property type="evidence" value="ECO:0007669"/>
    <property type="project" value="TreeGrafter"/>
</dbReference>